<evidence type="ECO:0000259" key="5">
    <source>
        <dbReference type="Pfam" id="PF25543"/>
    </source>
</evidence>
<accession>A0AAN8EHV2</accession>
<evidence type="ECO:0000313" key="6">
    <source>
        <dbReference type="EMBL" id="KAK5949965.1"/>
    </source>
</evidence>
<evidence type="ECO:0000259" key="4">
    <source>
        <dbReference type="Pfam" id="PF25542"/>
    </source>
</evidence>
<dbReference type="InterPro" id="IPR000571">
    <property type="entry name" value="Znf_CCCH"/>
</dbReference>
<organism evidence="6 7">
    <name type="scientific">Knufia fluminis</name>
    <dbReference type="NCBI Taxonomy" id="191047"/>
    <lineage>
        <taxon>Eukaryota</taxon>
        <taxon>Fungi</taxon>
        <taxon>Dikarya</taxon>
        <taxon>Ascomycota</taxon>
        <taxon>Pezizomycotina</taxon>
        <taxon>Eurotiomycetes</taxon>
        <taxon>Chaetothyriomycetidae</taxon>
        <taxon>Chaetothyriales</taxon>
        <taxon>Trichomeriaceae</taxon>
        <taxon>Knufia</taxon>
    </lineage>
</organism>
<dbReference type="InterPro" id="IPR057654">
    <property type="entry name" value="Znf-CCCH_tandem"/>
</dbReference>
<feature type="domain" description="C3H1-type" evidence="4">
    <location>
        <begin position="375"/>
        <end position="404"/>
    </location>
</feature>
<dbReference type="AlphaFoldDB" id="A0AAN8EHV2"/>
<gene>
    <name evidence="6" type="ORF">OHC33_008926</name>
</gene>
<feature type="compositionally biased region" description="Low complexity" evidence="2">
    <location>
        <begin position="280"/>
        <end position="306"/>
    </location>
</feature>
<evidence type="ECO:0000256" key="2">
    <source>
        <dbReference type="SAM" id="MobiDB-lite"/>
    </source>
</evidence>
<dbReference type="PANTHER" id="PTHR37543">
    <property type="entry name" value="CCCH ZINC FINGER DNA BINDING PROTEIN (AFU_ORTHOLOGUE AFUA_5G12760)"/>
    <property type="match status" value="1"/>
</dbReference>
<feature type="coiled-coil region" evidence="1">
    <location>
        <begin position="27"/>
        <end position="68"/>
    </location>
</feature>
<feature type="domain" description="DUF7923" evidence="3">
    <location>
        <begin position="71"/>
        <end position="253"/>
    </location>
</feature>
<name>A0AAN8EHV2_9EURO</name>
<dbReference type="Pfam" id="PF25543">
    <property type="entry name" value="zf-CCCH_tandem"/>
    <property type="match status" value="1"/>
</dbReference>
<reference evidence="6 7" key="1">
    <citation type="submission" date="2022-12" db="EMBL/GenBank/DDBJ databases">
        <title>Genomic features and morphological characterization of a novel Knufia sp. strain isolated from spacecraft assembly facility.</title>
        <authorList>
            <person name="Teixeira M."/>
            <person name="Chander A.M."/>
            <person name="Stajich J.E."/>
            <person name="Venkateswaran K."/>
        </authorList>
    </citation>
    <scope>NUCLEOTIDE SEQUENCE [LARGE SCALE GENOMIC DNA]</scope>
    <source>
        <strain evidence="6 7">FJI-L2-BK-P2</strain>
    </source>
</reference>
<protein>
    <recommendedName>
        <fullName evidence="8">C3H1-type domain-containing protein</fullName>
    </recommendedName>
</protein>
<dbReference type="InterPro" id="IPR057683">
    <property type="entry name" value="DUF7923"/>
</dbReference>
<evidence type="ECO:0000256" key="1">
    <source>
        <dbReference type="SAM" id="Coils"/>
    </source>
</evidence>
<feature type="compositionally biased region" description="Low complexity" evidence="2">
    <location>
        <begin position="330"/>
        <end position="341"/>
    </location>
</feature>
<dbReference type="Proteomes" id="UP001316803">
    <property type="component" value="Unassembled WGS sequence"/>
</dbReference>
<dbReference type="PANTHER" id="PTHR37543:SF1">
    <property type="entry name" value="CCCH ZINC FINGER DNA BINDING PROTEIN (AFU_ORTHOLOGUE AFUA_5G12760)"/>
    <property type="match status" value="1"/>
</dbReference>
<keyword evidence="7" id="KW-1185">Reference proteome</keyword>
<feature type="region of interest" description="Disordered" evidence="2">
    <location>
        <begin position="264"/>
        <end position="363"/>
    </location>
</feature>
<dbReference type="Pfam" id="PF25540">
    <property type="entry name" value="DUF7923"/>
    <property type="match status" value="1"/>
</dbReference>
<evidence type="ECO:0000259" key="3">
    <source>
        <dbReference type="Pfam" id="PF25540"/>
    </source>
</evidence>
<evidence type="ECO:0000313" key="7">
    <source>
        <dbReference type="Proteomes" id="UP001316803"/>
    </source>
</evidence>
<dbReference type="Pfam" id="PF25542">
    <property type="entry name" value="zf-CCCH_12"/>
    <property type="match status" value="1"/>
</dbReference>
<feature type="domain" description="Tandem CCCH zinc finger" evidence="5">
    <location>
        <begin position="412"/>
        <end position="460"/>
    </location>
</feature>
<dbReference type="EMBL" id="JAKLMC020000030">
    <property type="protein sequence ID" value="KAK5949965.1"/>
    <property type="molecule type" value="Genomic_DNA"/>
</dbReference>
<keyword evidence="1" id="KW-0175">Coiled coil</keyword>
<evidence type="ECO:0008006" key="8">
    <source>
        <dbReference type="Google" id="ProtNLM"/>
    </source>
</evidence>
<sequence>MNGFEHMTFNDKVNLYRQFDEARHADLENFAQEYHSMKLRLAELEADLDDERKNRRSWRQQAESLKQSVGRNRFAVVLIDGDGYHFCRSYYMNTSESGGAQAAHALYTDIQQYIRANNPNLDSDIEVMVILYFNKQVPARALVDADVIQRMSQLDEFFWSFTSSRSLFQVVDCGPGKERADSKLRDTYRFYLNNAQCEHIFLACCHDNGYVAELDKYRHDPAATDKTVLIRHGNTANQFYNLNLPFARFNSTFEMEPLQAIRRIDTTPTYMPSTRRIPSADDSASQNSNDANTPATTWSTITASASRLPDRTRPTTTTNLSASAETFEPTQTTTRISSTATGDPKSGIPVNRTGQRIDRTSRAPTKPEIDRFQDRIADQKLCNTHHLTSTGCFAYKCNYDHDPIDAAMKHTLKYKARSIPCTVGSKCRKAECFYGHQCPWGMERCTNGKCPFYKNDLHDIQDLEIAKFVPAVA</sequence>
<comment type="caution">
    <text evidence="6">The sequence shown here is derived from an EMBL/GenBank/DDBJ whole genome shotgun (WGS) entry which is preliminary data.</text>
</comment>
<proteinExistence type="predicted"/>